<proteinExistence type="predicted"/>
<dbReference type="Proteomes" id="UP001150581">
    <property type="component" value="Unassembled WGS sequence"/>
</dbReference>
<dbReference type="EMBL" id="JANBPG010000143">
    <property type="protein sequence ID" value="KAJ1899556.1"/>
    <property type="molecule type" value="Genomic_DNA"/>
</dbReference>
<keyword evidence="2" id="KW-1185">Reference proteome</keyword>
<accession>A0ACC1IRV8</accession>
<reference evidence="1" key="1">
    <citation type="submission" date="2022-07" db="EMBL/GenBank/DDBJ databases">
        <title>Phylogenomic reconstructions and comparative analyses of Kickxellomycotina fungi.</title>
        <authorList>
            <person name="Reynolds N.K."/>
            <person name="Stajich J.E."/>
            <person name="Barry K."/>
            <person name="Grigoriev I.V."/>
            <person name="Crous P."/>
            <person name="Smith M.E."/>
        </authorList>
    </citation>
    <scope>NUCLEOTIDE SEQUENCE</scope>
    <source>
        <strain evidence="1">Benny 63K</strain>
    </source>
</reference>
<protein>
    <submittedName>
        <fullName evidence="1">Uncharacterized protein</fullName>
    </submittedName>
</protein>
<name>A0ACC1IRV8_9FUNG</name>
<evidence type="ECO:0000313" key="2">
    <source>
        <dbReference type="Proteomes" id="UP001150581"/>
    </source>
</evidence>
<sequence length="849" mass="90288">MSRLSSTGLSNTSRSKHSSLVGAHSMEGAALAKDSPLSGTLITDLGADAHTYGGQRAQPFILTRGSSDEGDVHISLGIQTGIERAWRAALERVGSLSLAWHDEAAQARGDVGADMDLSLIFDSAAPVVPHAAGWARDYRKTTPRSLAIDGSSGNNTVNSEESPGLRTRRLGGHREATLRSMATDSGSSHSGSNCPATETHWAGAGAGCARGHRRRPVMQQAEHVREAILPAPTLVVTAAPEKTSPHVRLVASEAAVDAELTQPRRAQHTSIRLQRLLPPKTPELPQKPQSVWPPLPARKYSDAGASTAGGRSHPVESLFEHSPAIAHRRASSLPHGTVPPGIGTVADTSPLLGHRPNLGLQGATLDLQEGPVRGDRCLTSLEEQVSEMFIELGLSSPYTDKGQIANDRLCVPGGNDGTAAINIQHNSGSRSGRHYRGMATVPWFHQAQYTEPGLDEPAPERDVVLVDDDSSCADNMVDADCLHRGSLYLTGVGAVHGGPGSHTRQIPAATGNKHNATSSTASAKFDYSQHHSSFRPRAHAIGSHRHASPREYYGGSGAAFFAANQCSVCHDLKMPCSQMHGIIARIEQTNQYVHSIGRHASAVDVLLADLRTQSRALAEILSISQTRASALGHTINRSINSTQLATGNDGCCIGDACSAHGSPQTDQAHINDHHSLSRKTRDLHKKVQLLETQACASSTSPDLGHASLVPDIEYNRGYTLLRGSDEKMAINDTSTQLRSSPRSSRQDHQASSSRHRRPEQPLAVRVRRIDKQWSELRSVIDQLGIGHVSDAVAKNSAGETLTALGATPNAVAAAAIAADGLKLIQRVLKSTLESLDTANAQCHIANNAQ</sequence>
<gene>
    <name evidence="1" type="ORF">LPJ66_002033</name>
</gene>
<organism evidence="1 2">
    <name type="scientific">Kickxella alabastrina</name>
    <dbReference type="NCBI Taxonomy" id="61397"/>
    <lineage>
        <taxon>Eukaryota</taxon>
        <taxon>Fungi</taxon>
        <taxon>Fungi incertae sedis</taxon>
        <taxon>Zoopagomycota</taxon>
        <taxon>Kickxellomycotina</taxon>
        <taxon>Kickxellomycetes</taxon>
        <taxon>Kickxellales</taxon>
        <taxon>Kickxellaceae</taxon>
        <taxon>Kickxella</taxon>
    </lineage>
</organism>
<comment type="caution">
    <text evidence="1">The sequence shown here is derived from an EMBL/GenBank/DDBJ whole genome shotgun (WGS) entry which is preliminary data.</text>
</comment>
<evidence type="ECO:0000313" key="1">
    <source>
        <dbReference type="EMBL" id="KAJ1899556.1"/>
    </source>
</evidence>